<evidence type="ECO:0000313" key="2">
    <source>
        <dbReference type="Proteomes" id="UP000611762"/>
    </source>
</evidence>
<organism evidence="1 2">
    <name type="scientific">Congzhengia minquanensis</name>
    <dbReference type="NCBI Taxonomy" id="2763657"/>
    <lineage>
        <taxon>Bacteria</taxon>
        <taxon>Bacillati</taxon>
        <taxon>Bacillota</taxon>
        <taxon>Clostridia</taxon>
        <taxon>Eubacteriales</taxon>
        <taxon>Oscillospiraceae</taxon>
        <taxon>Congzhengia</taxon>
    </lineage>
</organism>
<evidence type="ECO:0000313" key="1">
    <source>
        <dbReference type="EMBL" id="MBC8540642.1"/>
    </source>
</evidence>
<dbReference type="RefSeq" id="WP_249311802.1">
    <property type="nucleotide sequence ID" value="NZ_JACRSU010000002.1"/>
</dbReference>
<gene>
    <name evidence="1" type="ORF">H8698_06595</name>
</gene>
<sequence>MRDTMKRFWYNLLQRLDSKINQWLNKGKHGDRALNADDDTVVNFFVMVLKKVLNHVFMQCDFELTTDSKVAEPLIELCEDLQKNCYKIGSYMLGGSDTPQRISECWVVPYFETVNGERKLFHSYLSGDRICITGMAGNRITECYMIIDAVRRNDKAYFLCRRHNLDERGTLKITFFVADEQSREITASIPEWQSITQTETTYAGANNIGFGRYKSPVLAFGNDTYGKPLNYGCAVIEKQIQTVLEQIRVEFKSSGKKLFPDESIVRRRDKAGNPIGMWCLDEYIYPIQHKSGITQNMIDEFSPEIRESSYYAHLTKLLEQYQNLMGVNELITHEKSGSAATATEIRTLNIDNISLEDNIRKAVQDGNMETLKADSMYLGIREDLWTYDETWTDIYDDEQQRIDNNIKMRQEGAMEQIDLIKYWFPNLSDEEAQEKLERINMERQNGTQSSIESMLNM</sequence>
<keyword evidence="2" id="KW-1185">Reference proteome</keyword>
<comment type="caution">
    <text evidence="1">The sequence shown here is derived from an EMBL/GenBank/DDBJ whole genome shotgun (WGS) entry which is preliminary data.</text>
</comment>
<reference evidence="1" key="1">
    <citation type="submission" date="2020-08" db="EMBL/GenBank/DDBJ databases">
        <title>Genome public.</title>
        <authorList>
            <person name="Liu C."/>
            <person name="Sun Q."/>
        </authorList>
    </citation>
    <scope>NUCLEOTIDE SEQUENCE</scope>
    <source>
        <strain evidence="1">H8</strain>
    </source>
</reference>
<protein>
    <recommendedName>
        <fullName evidence="3">Phage portal protein</fullName>
    </recommendedName>
</protein>
<accession>A0A926DMX6</accession>
<dbReference type="Proteomes" id="UP000611762">
    <property type="component" value="Unassembled WGS sequence"/>
</dbReference>
<dbReference type="EMBL" id="JACRSU010000002">
    <property type="protein sequence ID" value="MBC8540642.1"/>
    <property type="molecule type" value="Genomic_DNA"/>
</dbReference>
<proteinExistence type="predicted"/>
<evidence type="ECO:0008006" key="3">
    <source>
        <dbReference type="Google" id="ProtNLM"/>
    </source>
</evidence>
<dbReference type="AlphaFoldDB" id="A0A926DMX6"/>
<name>A0A926DMX6_9FIRM</name>